<dbReference type="InterPro" id="IPR025110">
    <property type="entry name" value="AMP-bd_C"/>
</dbReference>
<dbReference type="InterPro" id="IPR045851">
    <property type="entry name" value="AMP-bd_C_sf"/>
</dbReference>
<dbReference type="SUPFAM" id="SSF52777">
    <property type="entry name" value="CoA-dependent acyltransferases"/>
    <property type="match status" value="12"/>
</dbReference>
<dbReference type="EMBL" id="JAFIMU010000006">
    <property type="protein sequence ID" value="MBN8228021.1"/>
    <property type="molecule type" value="Genomic_DNA"/>
</dbReference>
<comment type="caution">
    <text evidence="7">The sequence shown here is derived from an EMBL/GenBank/DDBJ whole genome shotgun (WGS) entry which is preliminary data.</text>
</comment>
<feature type="compositionally biased region" description="Basic and acidic residues" evidence="5">
    <location>
        <begin position="2056"/>
        <end position="2067"/>
    </location>
</feature>
<sequence length="5842" mass="635964">MSDTSKRFSNLSPEKQDLLMRKLRQKSAAAPVATLVARPRNAVSSFPLSFAQQRLWFLDQFDPKNPQYNIPLAVRLDGVLDAAALQRCLDELVRRHEVLRTTLRAEEGGAVQVIAPPAPVAIDTVDLQSLPAEAREKEARLRVFRDVQQPFTLSVGPLLRAMLLKLSATEHVLLLTLHHVISDGWSRGVFLRELLALYGAFSQGKPSPLPELTIQYVDYAAWQREWLQGPVLEAQLAYWRKQLQGATQAIELPTDRPIPAVPTTQGAVVSAHFSREVEAALKALGQKEGATPFMVLLAAWQVLLSRYSGQDDVSVGTPIAGRNRAELEGLIGFFVNTLVLRTRIEGNPTFRELLQQVRETTLGAYAHQEVPFEKLVEELKPERNLSRSPLFQVMFSLQNAAPSSSAATTGSGLTLRALETEGSTAKFELSLDMAETGQGFAAALEYSTDLFEVATAERMLRHFGVLLEGIAARPDARVLDLPLLGEAERQQVLLGWNATDVVLPEGQGIPERFAELARMQPQAPAVVAPGGEALTYGQLEAQANQLAHHLRSLGVGPEVLVGVCLERTPQLLVALLGILKAGGAYVPLDPSYPADRLALMVSESRLSLLLTQRALEGTVEASGLRRYLLDEEAGARAALPTSAPARTAGFENLAYVVFTSGSTGTPKGVMVSHRSWANAYLGWERSYGLKQGPRSHLQMASFSFDVFGGDVSRALCSGGKLVLCPREWLLEPVKLHGLMEAEAVDCAEFVPAVLRGLLQHLEETGQRLEGMRVLIAGSDAWYVNEYRRIRGVIGAQTRLINSYGISETTIDSTWFESEALEAGDNRLVPIGRPFANVRMYVLDAALKPVPPGVAGELYIGGEGVTRGYVRRPELTAERFVPNPYGTPGARLYRSGDRARHLSDGNIEFLGRADTQVKLRGFRVELGEIESVLGKHPAVRTAVVLLREEPRRLVAYVVAPEGVEASALRQHVKESLPEYMVPAAFVVLDALPLTPNGKVDRKALPAPEGAQEAADYVAPRTPTEELLSNLWAQVLGVARVGASDNFFDLGGHSLVATQAMSRVRSAFGVELPLRALFESPTVAALAVRVDEALRARQGVKVPPLTPMARTGELPLSFAQQRLWFLDQLQPGSASYNVATAVRLDGTLDVAALEQALTELVRRHESLRTTIQAREGQPFQVVAPPGPVAWDVLDVSGHPEREAEARCIVDAWTRAPFDLAKGPLFRTRLVRLSEREHLLAMVMHHIVSDGWSMGVLVREAVALYAAQVAGRPAPLRELGVQYADYAAWQRGWLKDEVLDAQVAWWRKQLEGAPRVIELPTDHPRTAAPLTRGARRTTTLPSALRDALWSLGRKEGVTPFMLLLAAWQVQLSHYSGQDDISVGSPVAGRNRTELEGLIGFFVNTLVLRARLGDGLTFRDLLKQVRETTLGAQSNQEVPFEKLVEELKPERDLSRPPLFQVMFTFQEAASREARLPGDLRLSSVETGTDAAKFELSLSLADSADGLIAAVEYSPDLYDDSTAARMLGHLRVLLEAIVAEPGQRVSDLPVMPEAERQQVLVEWNHTRKDYARNTCVQHLFEAQAARTPDAEAVRFEGQVLSYAQVNARANQLAHRLRGLGVGPEVRVGLCLERSPELVVGLLGILKAGGAYVPMDATYPADRLRYMLSDAGVRVLVTVERLASALPLADEQVVRLDADAALLRTQPETACNVAVDAGYLAYVLYTSGSTGRPKGVMVPHGGLNNYVAWSLEAYGLERGVGAPVHSPVVFDLTVTSLLVPLVAGRGVWLLPESDGVEGLSRALRARPDYSLVKLTPAHWELLRQTLPADEAAGRVGALVVGGEALPPASLDFWRRHMPGTRLINEYGPTETVVGCAVYDVPREADVSAGVPIGRPIANTRLYVLDARLRPVPLGVAGGLYVSGDGVTRGYQQRPELTAERYVPDPFSMEPGARMYRTGDVARWRADGQLEYLGRADFQVKVRGYRIELGDIEAALASHPGVRESVVVVREDVAGDKRLVGYVTGEAVDVAAVRASLQQRLPAYLVPSALMVLESLPLTSNGKVDRKALPKPEGEAGGSDVTGPLTPTEELLAGVFAQVLGVERVGRRDDFFEIGGHSLLAARVVARVLAVFGVELPLRELFDAPTVGKLALRVDARARAADARPAPALVPVPRTDAMPLSFAQQRMWFLEQLEPDSPLYNIPNVLRLEGTLDVAALERAFAALIQRHEGLRTTFHADADGRPFQRIAGEGKVGWTQVDLRDRPDSEREAREHARAESLRPFNLGQGPLLRVTLLRTGERQHLLVVVLHHIVSDGWSAGVLVRELGALYTAFSAGRASPLQALPLQYADYAVWQREWLRDEALEEQVGWWRRELEGAPAALELSTDKPRSATPTSRGSSVAVELSKPLTDALKTLGRREGATPFMVLLAAWQALLSRYSGQDDISVGTPVAGRNRAEVEGLIGLFLNTLVLRTRVAPERTFRQLLGQVRETTLGAFAHQQVPFERLVDALRPERDLGRTPLFQAMLVLNTEVDTALSLPDLTLRPEPVDGEHTKFELSLSLAESAEGFRGALAYSADLFKPATVERMVEHLRVLLEGIAANPDAPVSALPMLAEAEREQVLRTWNQTAETVPSERIHAQFEAQVERVPGGVAVVAGGKQLTYAELDAKANRLARALVKEGVGPDVLVGLYVERTVEAVVGMLGILKAGGGYVPMDTSFPEARVKAIAEDAGLRVVVTQRAQAADIASLGLVTVVVEAVDEAGGSTEPVTTKVRGENAAYAIFTSGSTGRPKGVVVEHRQLANYVGSIRGRLRLEEGMSFASVTTLAADLGHTAVFPMLCGGGTLHLVSKEVASDAEALGAYMQTHGVDGLKVVPSHLRALLSGPNAKAVLPRKRLVVGGEASERELVETVKRLAPECAVFNHYGPTETTVGVLTNPVEGAWEEGATTLALGRPIGNARMYVLDASARPVPRGVAGELYVGGAVVTRGYVGRPELTAERYVPDAFSTEPGTRLYRTGDKVRQREDGKLEFLGRVDFQLKVRGYRVELGEVESGLSACEGVREAVVVAREDAPGDTRLVAYVVAKPGSTVEATALRSELKGRLPEYMVPSAFVVLEAMPLNANGKVDRKALPKPETVDADAQDFVAPRTPTEQTLERIWAQVLRQERVGIHANFFELGGDSIISLQIVARAARAGLRITTRQLFQHPTIAALATVATSASLVVAEQGEVLGSVPLTPIQRRLFEEDVVDPHHLNQSLMIEARRPVDAAVLEQALRHLVAHHDALRLRFTQAAAGWSQENTGVSQPLTLRRLDVSTLDDAAKVQAIQDAAARLQASFVLDEGLLLRAMLIERGEGQTARLLLAVHHLAVDGVSWRVLLEDLETAYQQLASGQPARLPAKTTSFQTWARRLEAHARTPDARSELAFWRDATRNVVPLPVDRAGGENTVASTRSVSLSLDVEETRLLLQEVPAAYRAQINDVLLAALVQSMARWTGQHRMRVNLEGHGREELFADVDLSRTVGWFTAVYPVVLEVPASGSAGDGLRAVRDTLRRLPGNGVGYGLLRYLGDTETVEALRAAPPAQVSFNYLGQFDGVASGTGDTAFRIAREGSGPVRSPRAPRRHVLDVSGLVLDGQLQLSWSYSEHLHSQATIEALARDFVAALRTLIAGRASADAARRTPTDFPLARVEASALERVLAAVPNLEDLYPLSPMQQGMLFHTLLEPASGAYFEQRSWSFHSALDLGALKQAWEDVIAHHPVLRTSFFWQGLESPLQAVHARVTLPWSELDWRGLSASEQQARLETFLAEDRARGFELAHAPLMRLALIRTEEQAWRLVWSFHHLLTDGWSSALLRKAVFTRYAALAQGKAPPQEKGPAYREYIAWLQRQDLQRTESFWRDALAGFSAATPLPAGGASRAFATGGLSEQSVLLPADTTDALQAFARRHQLTLNTLVQAAWALVLARHADTSDVVFGATVAGRPSELPGVDSMLGMFINTLPVRVRMDERSAVVPWLQQLQSQQVELRHHEHSPLVQVQGWSEVPRGTPLFETLLVFENYPVDSTVETGARRLDVRDFHAFERTNYPLTAVAAPGRELLLKLAHETPRFDDATAKALLGQWRRALEGLVARAGQRVADVSLLSVEETHALKDTWNATRAEYPRTLAVQQLFEARAAQAPDAEALRWNTGTLTAGALDARANRLAHHLRAQGVGLESRVGICLERGPDLVVALLAVLKAGGAYVPLDPTYPEARLGFMARDANLTALLTHRHLEARLPGVHAQVIRMDALEDVLAALPTTRPAVETRPEALAYVIYTSGSTGRPKGVMVTHGGVVNYLTWALDAYRVADGQGAPVHSSFSFDLTVTSLLAPLAAGRPAVLVDEAVGAVEGLGEALRKQADHSLVKLTPAHLRLLEAQLAEQGASGRARAFVIGGEALGYEALEHWRRYAPGTRLINEYGPTETVVGCCIHEVREDEPRTGPVPIGHPIANTRLYVLDAAGRLSPRGAVGELYVGGDGVGRGYLGRPDLTAERFVPDPFSSEPGARLYRTGDTVRRRADGVLEYLGRRDDQVKVRGFRIELGEIESVLTALPDVAAGVVLAREDVPGDRRLVGYVVPKAGATVDAASLKTALRKTLPDYLVPVAFVVLDTLPVAVTGKVDRKALPAPEATGGESHFVAPRTPEEELLAGLFAQVLGVERVGVHDDFFALGGHSLRATQAVSRARDVFGVELPLRDLFEAPTVATLLPKLLEAKAKNAEGPRVPPLVPVPRTESLALSFAQQRLWFLDQLEPQGAFHNVPAALRLEGTLDVAALERAFAELFRRHEALRTVFRAQEGRPLHVIQPVPESPVSRQDLRGLPELAREEEALRQAQEEARRPFDLARGPLLRVTLLQLAERQHLLLLTMHHIVSDGWSMSVLVRELVALYEAFRTGRPSPLPELPLQYADYAAWQRQWLEQGALAQQLAWWKRQLDGAPQTVDLPTDRPRPTVQSHKGEQLQVLVPPDVMARLQALCRREGVTLFMALLAGFQVVLSRYTRRTDIVVGTDIANRNRAETEGLIGFFVNQLVLRGDLGGDPTVRELLSRARETALSAYAHQDLPFEELVKELNPKRSLGQAPLFQVKLVLQNAPVSRLELPGLELSPVGQEATRAKLDLTVAVQETPQGLACVWEYATDLFDGDTVARMAKHFEQALDGLTREASRRLSSLSLLTDAERHTLLDAWNDTRTDALPGPTATALFEAQAARTPDALAAVYGDTSLTYAQLDAKANQLAWHLKQSGVGLESRVGLCVERSLDMAVGILGILKAGAAYLPLDPSYPSDRLAYMLADAAVLVIVTQDALADELPVQGELLVCLDSDAARIAKHPVTKPPVKLEPEHLAYVIYTSGSTGRPKGTLLHHRGLCNTATAAIAALGITPSSRVLQFAAFGFDASVWETFSALLGGAALHLAPREALLPGAPLHGLIASSGITTVTLTPSVLAQLEPEGLPLLTSVAAAGEACSAELVRRWSPGRRFLNAYGPTEVTVCATVRANVDPTRPTIGTPLPNVRVYVLDDQGQPVPVGVPGQLHVGGVGLARGYLHRADLTAERFVPDAFGPEAGGRLYATGDLVRYLPSGELEFLGRIDHQLKLRGYRIELGEVEAAIADHSAVESTVVLLREDVPGNPRLVAYVVPREGQVLDMRALKDALLARLPEYMVPSAFVSLEALPLTPNGKLDRQALPVPDTQRPELEKGYVAPRDELEQQLADIWSELLGVKQVGVHDDFFELGGHSLLGTQLISRIRTTFDVELPLRDIFESPTVENLAVHIVQAQAAQADPAELERLMGELEHLSAEEAEALLSSDEVPSDEVLPQDIKKVSSNEQ</sequence>
<dbReference type="PANTHER" id="PTHR45527">
    <property type="entry name" value="NONRIBOSOMAL PEPTIDE SYNTHETASE"/>
    <property type="match status" value="1"/>
</dbReference>
<dbReference type="Gene3D" id="3.40.50.1820">
    <property type="entry name" value="alpha/beta hydrolase"/>
    <property type="match status" value="1"/>
</dbReference>
<feature type="region of interest" description="Disordered" evidence="5">
    <location>
        <begin position="2056"/>
        <end position="2076"/>
    </location>
</feature>
<dbReference type="InterPro" id="IPR010071">
    <property type="entry name" value="AA_adenyl_dom"/>
</dbReference>
<dbReference type="RefSeq" id="WP_207050864.1">
    <property type="nucleotide sequence ID" value="NZ_JAFIMU010000006.1"/>
</dbReference>
<dbReference type="InterPro" id="IPR009081">
    <property type="entry name" value="PP-bd_ACP"/>
</dbReference>
<evidence type="ECO:0000313" key="7">
    <source>
        <dbReference type="EMBL" id="MBN8228021.1"/>
    </source>
</evidence>
<dbReference type="SUPFAM" id="SSF47336">
    <property type="entry name" value="ACP-like"/>
    <property type="match status" value="5"/>
</dbReference>
<dbReference type="CDD" id="cd19534">
    <property type="entry name" value="E_NRPS"/>
    <property type="match status" value="1"/>
</dbReference>
<dbReference type="Gene3D" id="2.30.38.10">
    <property type="entry name" value="Luciferase, Domain 3"/>
    <property type="match status" value="5"/>
</dbReference>
<dbReference type="SUPFAM" id="SSF56801">
    <property type="entry name" value="Acetyl-CoA synthetase-like"/>
    <property type="match status" value="5"/>
</dbReference>
<dbReference type="CDD" id="cd05930">
    <property type="entry name" value="A_NRPS"/>
    <property type="match status" value="5"/>
</dbReference>
<proteinExistence type="predicted"/>
<feature type="domain" description="Carrier" evidence="6">
    <location>
        <begin position="3137"/>
        <end position="3211"/>
    </location>
</feature>
<dbReference type="Gene3D" id="3.30.559.30">
    <property type="entry name" value="Nonribosomal peptide synthetase, condensation domain"/>
    <property type="match status" value="6"/>
</dbReference>
<dbReference type="Gene3D" id="3.40.50.980">
    <property type="match status" value="10"/>
</dbReference>
<dbReference type="InterPro" id="IPR000873">
    <property type="entry name" value="AMP-dep_synth/lig_dom"/>
</dbReference>
<dbReference type="Gene3D" id="3.30.300.30">
    <property type="match status" value="5"/>
</dbReference>
<comment type="cofactor">
    <cofactor evidence="1">
        <name>pantetheine 4'-phosphate</name>
        <dbReference type="ChEBI" id="CHEBI:47942"/>
    </cofactor>
</comment>
<dbReference type="InterPro" id="IPR020806">
    <property type="entry name" value="PKS_PP-bd"/>
</dbReference>
<dbReference type="InterPro" id="IPR001242">
    <property type="entry name" value="Condensation_dom"/>
</dbReference>
<keyword evidence="8" id="KW-1185">Reference proteome</keyword>
<dbReference type="Pfam" id="PF13193">
    <property type="entry name" value="AMP-binding_C"/>
    <property type="match status" value="5"/>
</dbReference>
<dbReference type="InterPro" id="IPR036736">
    <property type="entry name" value="ACP-like_sf"/>
</dbReference>
<dbReference type="CDD" id="cd19531">
    <property type="entry name" value="LCL_NRPS-like"/>
    <property type="match status" value="4"/>
</dbReference>
<dbReference type="Pfam" id="PF00668">
    <property type="entry name" value="Condensation"/>
    <property type="match status" value="6"/>
</dbReference>
<dbReference type="PROSITE" id="PS50075">
    <property type="entry name" value="CARRIER"/>
    <property type="match status" value="5"/>
</dbReference>
<gene>
    <name evidence="7" type="ORF">JYK02_10930</name>
</gene>
<keyword evidence="2" id="KW-0596">Phosphopantetheine</keyword>
<evidence type="ECO:0000256" key="1">
    <source>
        <dbReference type="ARBA" id="ARBA00001957"/>
    </source>
</evidence>
<dbReference type="InterPro" id="IPR006162">
    <property type="entry name" value="Ppantetheine_attach_site"/>
</dbReference>
<dbReference type="Gene3D" id="1.10.1200.10">
    <property type="entry name" value="ACP-like"/>
    <property type="match status" value="4"/>
</dbReference>
<keyword evidence="3" id="KW-0597">Phosphoprotein</keyword>
<dbReference type="Proteomes" id="UP000664052">
    <property type="component" value="Unassembled WGS sequence"/>
</dbReference>
<dbReference type="PROSITE" id="PS00012">
    <property type="entry name" value="PHOSPHOPANTETHEINE"/>
    <property type="match status" value="4"/>
</dbReference>
<organism evidence="7 8">
    <name type="scientific">Corallococcus macrosporus</name>
    <dbReference type="NCBI Taxonomy" id="35"/>
    <lineage>
        <taxon>Bacteria</taxon>
        <taxon>Pseudomonadati</taxon>
        <taxon>Myxococcota</taxon>
        <taxon>Myxococcia</taxon>
        <taxon>Myxococcales</taxon>
        <taxon>Cystobacterineae</taxon>
        <taxon>Myxococcaceae</taxon>
        <taxon>Corallococcus</taxon>
    </lineage>
</organism>
<dbReference type="InterPro" id="IPR020845">
    <property type="entry name" value="AMP-binding_CS"/>
</dbReference>
<dbReference type="Gene3D" id="3.30.559.10">
    <property type="entry name" value="Chloramphenicol acetyltransferase-like domain"/>
    <property type="match status" value="6"/>
</dbReference>
<evidence type="ECO:0000259" key="6">
    <source>
        <dbReference type="PROSITE" id="PS50075"/>
    </source>
</evidence>
<accession>A0ABS3D8M8</accession>
<evidence type="ECO:0000313" key="8">
    <source>
        <dbReference type="Proteomes" id="UP000664052"/>
    </source>
</evidence>
<evidence type="ECO:0000256" key="3">
    <source>
        <dbReference type="ARBA" id="ARBA00022553"/>
    </source>
</evidence>
<feature type="region of interest" description="Disordered" evidence="5">
    <location>
        <begin position="5818"/>
        <end position="5842"/>
    </location>
</feature>
<keyword evidence="4" id="KW-0677">Repeat</keyword>
<dbReference type="NCBIfam" id="TIGR01733">
    <property type="entry name" value="AA-adenyl-dom"/>
    <property type="match status" value="5"/>
</dbReference>
<protein>
    <submittedName>
        <fullName evidence="7">Non-ribosomal peptide synthase/polyketide synthase</fullName>
    </submittedName>
</protein>
<dbReference type="CDD" id="cd19543">
    <property type="entry name" value="DCL_NRPS"/>
    <property type="match status" value="1"/>
</dbReference>
<evidence type="ECO:0000256" key="2">
    <source>
        <dbReference type="ARBA" id="ARBA00022450"/>
    </source>
</evidence>
<dbReference type="InterPro" id="IPR023213">
    <property type="entry name" value="CAT-like_dom_sf"/>
</dbReference>
<dbReference type="Pfam" id="PF00550">
    <property type="entry name" value="PP-binding"/>
    <property type="match status" value="5"/>
</dbReference>
<dbReference type="NCBIfam" id="NF003417">
    <property type="entry name" value="PRK04813.1"/>
    <property type="match status" value="5"/>
</dbReference>
<dbReference type="InterPro" id="IPR010060">
    <property type="entry name" value="NRPS_synth"/>
</dbReference>
<feature type="domain" description="Carrier" evidence="6">
    <location>
        <begin position="1017"/>
        <end position="1092"/>
    </location>
</feature>
<evidence type="ECO:0000256" key="4">
    <source>
        <dbReference type="ARBA" id="ARBA00022737"/>
    </source>
</evidence>
<feature type="domain" description="Carrier" evidence="6">
    <location>
        <begin position="4661"/>
        <end position="4736"/>
    </location>
</feature>
<evidence type="ECO:0000256" key="5">
    <source>
        <dbReference type="SAM" id="MobiDB-lite"/>
    </source>
</evidence>
<name>A0ABS3D8M8_9BACT</name>
<dbReference type="PROSITE" id="PS00455">
    <property type="entry name" value="AMP_BINDING"/>
    <property type="match status" value="4"/>
</dbReference>
<feature type="domain" description="Carrier" evidence="6">
    <location>
        <begin position="2076"/>
        <end position="2151"/>
    </location>
</feature>
<dbReference type="InterPro" id="IPR029058">
    <property type="entry name" value="AB_hydrolase_fold"/>
</dbReference>
<dbReference type="Pfam" id="PF00501">
    <property type="entry name" value="AMP-binding"/>
    <property type="match status" value="5"/>
</dbReference>
<dbReference type="SMART" id="SM00823">
    <property type="entry name" value="PKS_PP"/>
    <property type="match status" value="5"/>
</dbReference>
<dbReference type="NCBIfam" id="TIGR01720">
    <property type="entry name" value="NRPS-para261"/>
    <property type="match status" value="1"/>
</dbReference>
<feature type="compositionally biased region" description="Basic and acidic residues" evidence="5">
    <location>
        <begin position="5833"/>
        <end position="5842"/>
    </location>
</feature>
<feature type="domain" description="Carrier" evidence="6">
    <location>
        <begin position="5716"/>
        <end position="5791"/>
    </location>
</feature>
<dbReference type="PANTHER" id="PTHR45527:SF1">
    <property type="entry name" value="FATTY ACID SYNTHASE"/>
    <property type="match status" value="1"/>
</dbReference>
<reference evidence="7 8" key="1">
    <citation type="submission" date="2021-02" db="EMBL/GenBank/DDBJ databases">
        <title>De Novo genome assembly of isolated myxobacteria.</title>
        <authorList>
            <person name="Stevens D.C."/>
        </authorList>
    </citation>
    <scope>NUCLEOTIDE SEQUENCE [LARGE SCALE GENOMIC DNA]</scope>
    <source>
        <strain evidence="7 8">ATCC 29039</strain>
    </source>
</reference>
<dbReference type="NCBIfam" id="NF004282">
    <property type="entry name" value="PRK05691.1"/>
    <property type="match status" value="4"/>
</dbReference>